<proteinExistence type="predicted"/>
<name>A0A9Q0LYN1_ANAIG</name>
<dbReference type="AlphaFoldDB" id="A0A9Q0LYN1"/>
<accession>A0A9Q0LYN1</accession>
<dbReference type="OrthoDB" id="18598at2759"/>
<evidence type="ECO:0000313" key="1">
    <source>
        <dbReference type="EMBL" id="KAJ5079838.1"/>
    </source>
</evidence>
<gene>
    <name evidence="1" type="ORF">M0811_04151</name>
</gene>
<dbReference type="Proteomes" id="UP001149090">
    <property type="component" value="Unassembled WGS sequence"/>
</dbReference>
<protein>
    <submittedName>
        <fullName evidence="1">Uncharacterized protein</fullName>
    </submittedName>
</protein>
<comment type="caution">
    <text evidence="1">The sequence shown here is derived from an EMBL/GenBank/DDBJ whole genome shotgun (WGS) entry which is preliminary data.</text>
</comment>
<dbReference type="EMBL" id="JAPDFW010000022">
    <property type="protein sequence ID" value="KAJ5079838.1"/>
    <property type="molecule type" value="Genomic_DNA"/>
</dbReference>
<sequence>MDSNDFNVPQKVRSLVQQILPQEIIVLFDWVQIHNKKKQKIETQLIVISKFRLFTFEESKKSIKKKPNRNGSFLTLKQLISFDKRHIKFGFQDFELDCYCDRADTIVEKTMKNYLRITQGIPHERFIDFSCIPSGRLSFFQIDDSQAGGFISTYEAWCNYLNIQPNIDLINYIEEKILKNEDERKKKTLDLHKLDRAGEILSDEGTSQALFQALSNNLHF</sequence>
<reference evidence="1" key="1">
    <citation type="submission" date="2022-10" db="EMBL/GenBank/DDBJ databases">
        <title>Novel sulphate-reducing endosymbionts in the free-living metamonad Anaeramoeba.</title>
        <authorList>
            <person name="Jerlstrom-Hultqvist J."/>
            <person name="Cepicka I."/>
            <person name="Gallot-Lavallee L."/>
            <person name="Salas-Leiva D."/>
            <person name="Curtis B.A."/>
            <person name="Zahonova K."/>
            <person name="Pipaliya S."/>
            <person name="Dacks J."/>
            <person name="Roger A.J."/>
        </authorList>
    </citation>
    <scope>NUCLEOTIDE SEQUENCE</scope>
    <source>
        <strain evidence="1">BMAN</strain>
    </source>
</reference>
<keyword evidence="2" id="KW-1185">Reference proteome</keyword>
<organism evidence="1 2">
    <name type="scientific">Anaeramoeba ignava</name>
    <name type="common">Anaerobic marine amoeba</name>
    <dbReference type="NCBI Taxonomy" id="1746090"/>
    <lineage>
        <taxon>Eukaryota</taxon>
        <taxon>Metamonada</taxon>
        <taxon>Anaeramoebidae</taxon>
        <taxon>Anaeramoeba</taxon>
    </lineage>
</organism>
<evidence type="ECO:0000313" key="2">
    <source>
        <dbReference type="Proteomes" id="UP001149090"/>
    </source>
</evidence>